<proteinExistence type="predicted"/>
<dbReference type="NCBIfam" id="TIGR04183">
    <property type="entry name" value="Por_Secre_tail"/>
    <property type="match status" value="1"/>
</dbReference>
<name>A0A1M6FBI2_9FLAO</name>
<dbReference type="EMBL" id="FQYV01000007">
    <property type="protein sequence ID" value="SHI95104.1"/>
    <property type="molecule type" value="Genomic_DNA"/>
</dbReference>
<dbReference type="Proteomes" id="UP000184172">
    <property type="component" value="Unassembled WGS sequence"/>
</dbReference>
<dbReference type="STRING" id="797419.SAMN05216556_108102"/>
<evidence type="ECO:0000259" key="2">
    <source>
        <dbReference type="Pfam" id="PF18962"/>
    </source>
</evidence>
<reference evidence="4" key="1">
    <citation type="submission" date="2016-11" db="EMBL/GenBank/DDBJ databases">
        <authorList>
            <person name="Varghese N."/>
            <person name="Submissions S."/>
        </authorList>
    </citation>
    <scope>NUCLEOTIDE SEQUENCE [LARGE SCALE GENOMIC DNA]</scope>
    <source>
        <strain evidence="4">DSM 26349</strain>
    </source>
</reference>
<evidence type="ECO:0000313" key="4">
    <source>
        <dbReference type="Proteomes" id="UP000184172"/>
    </source>
</evidence>
<sequence>MAIRNPAYFQDNYYSGEAAKIFMEIKNDNSFDLHLRLGFTDFEGSKIVFTEPTIIPANTGAWSIVEFETSPQFFSLIEGENSIAEVLTNVSEMWIIHNPEISFNGAYENGDFEIDTIGTIYLLGTDDFKTQNVNIYPIPTKNILHIESKNSSVEYLEIYDSLGRLKKSQSENLTQIDLSDFSNGVYFLKLISGSEIQTKKIIKK</sequence>
<keyword evidence="1" id="KW-0732">Signal</keyword>
<gene>
    <name evidence="3" type="ORF">SAMN04487908_107100</name>
</gene>
<organism evidence="3 4">
    <name type="scientific">Aequorivita viscosa</name>
    <dbReference type="NCBI Taxonomy" id="797419"/>
    <lineage>
        <taxon>Bacteria</taxon>
        <taxon>Pseudomonadati</taxon>
        <taxon>Bacteroidota</taxon>
        <taxon>Flavobacteriia</taxon>
        <taxon>Flavobacteriales</taxon>
        <taxon>Flavobacteriaceae</taxon>
        <taxon>Aequorivita</taxon>
    </lineage>
</organism>
<dbReference type="Pfam" id="PF18962">
    <property type="entry name" value="Por_Secre_tail"/>
    <property type="match status" value="1"/>
</dbReference>
<protein>
    <submittedName>
        <fullName evidence="3">Por secretion system C-terminal sorting domain-containing protein</fullName>
    </submittedName>
</protein>
<feature type="domain" description="Secretion system C-terminal sorting" evidence="2">
    <location>
        <begin position="135"/>
        <end position="202"/>
    </location>
</feature>
<dbReference type="InterPro" id="IPR026444">
    <property type="entry name" value="Secre_tail"/>
</dbReference>
<evidence type="ECO:0000256" key="1">
    <source>
        <dbReference type="ARBA" id="ARBA00022729"/>
    </source>
</evidence>
<evidence type="ECO:0000313" key="3">
    <source>
        <dbReference type="EMBL" id="SHI95104.1"/>
    </source>
</evidence>
<keyword evidence="4" id="KW-1185">Reference proteome</keyword>
<accession>A0A1M6FBI2</accession>
<dbReference type="AlphaFoldDB" id="A0A1M6FBI2"/>